<dbReference type="EC" id="2.7.7.87" evidence="3"/>
<dbReference type="GO" id="GO:0005737">
    <property type="term" value="C:cytoplasm"/>
    <property type="evidence" value="ECO:0007669"/>
    <property type="project" value="UniProtKB-SubCell"/>
</dbReference>
<dbReference type="GO" id="GO:0008033">
    <property type="term" value="P:tRNA processing"/>
    <property type="evidence" value="ECO:0007669"/>
    <property type="project" value="UniProtKB-KW"/>
</dbReference>
<keyword evidence="9" id="KW-0067">ATP-binding</keyword>
<evidence type="ECO:0000256" key="7">
    <source>
        <dbReference type="ARBA" id="ARBA00022695"/>
    </source>
</evidence>
<comment type="similarity">
    <text evidence="2">Belongs to the SUA5 family.</text>
</comment>
<keyword evidence="8" id="KW-0547">Nucleotide-binding</keyword>
<evidence type="ECO:0000256" key="5">
    <source>
        <dbReference type="ARBA" id="ARBA00022679"/>
    </source>
</evidence>
<dbReference type="GO" id="GO:0006450">
    <property type="term" value="P:regulation of translational fidelity"/>
    <property type="evidence" value="ECO:0007669"/>
    <property type="project" value="TreeGrafter"/>
</dbReference>
<gene>
    <name evidence="13" type="primary">ywlC</name>
    <name evidence="13" type="ORF">McpCs1_02330</name>
</gene>
<dbReference type="InterPro" id="IPR017945">
    <property type="entry name" value="DHBP_synth_RibB-like_a/b_dom"/>
</dbReference>
<evidence type="ECO:0000256" key="3">
    <source>
        <dbReference type="ARBA" id="ARBA00012584"/>
    </source>
</evidence>
<protein>
    <recommendedName>
        <fullName evidence="10">L-threonylcarbamoyladenylate synthase</fullName>
        <ecNumber evidence="3">2.7.7.87</ecNumber>
    </recommendedName>
    <alternativeName>
        <fullName evidence="10">L-threonylcarbamoyladenylate synthase</fullName>
    </alternativeName>
</protein>
<evidence type="ECO:0000256" key="10">
    <source>
        <dbReference type="ARBA" id="ARBA00029774"/>
    </source>
</evidence>
<evidence type="ECO:0000256" key="6">
    <source>
        <dbReference type="ARBA" id="ARBA00022694"/>
    </source>
</evidence>
<dbReference type="Pfam" id="PF01300">
    <property type="entry name" value="Sua5_yciO_yrdC"/>
    <property type="match status" value="1"/>
</dbReference>
<evidence type="ECO:0000256" key="1">
    <source>
        <dbReference type="ARBA" id="ARBA00004496"/>
    </source>
</evidence>
<dbReference type="GO" id="GO:0061710">
    <property type="term" value="F:L-threonylcarbamoyladenylate synthase"/>
    <property type="evidence" value="ECO:0007669"/>
    <property type="project" value="UniProtKB-EC"/>
</dbReference>
<evidence type="ECO:0000313" key="14">
    <source>
        <dbReference type="Proteomes" id="UP001283212"/>
    </source>
</evidence>
<comment type="caution">
    <text evidence="13">The sequence shown here is derived from an EMBL/GenBank/DDBJ whole genome shotgun (WGS) entry which is preliminary data.</text>
</comment>
<name>A0AAE4SBM0_9EURY</name>
<reference evidence="13 14" key="1">
    <citation type="submission" date="2023-06" db="EMBL/GenBank/DDBJ databases">
        <title>Genome sequence of Methancorpusculaceae sp. Cs1.</title>
        <authorList>
            <person name="Protasov E."/>
            <person name="Platt K."/>
            <person name="Poehlein A."/>
            <person name="Daniel R."/>
            <person name="Brune A."/>
        </authorList>
    </citation>
    <scope>NUCLEOTIDE SEQUENCE [LARGE SCALE GENOMIC DNA]</scope>
    <source>
        <strain evidence="13 14">Cs1</strain>
    </source>
</reference>
<dbReference type="Proteomes" id="UP001283212">
    <property type="component" value="Unassembled WGS sequence"/>
</dbReference>
<comment type="catalytic activity">
    <reaction evidence="11">
        <text>L-threonine + hydrogencarbonate + ATP = L-threonylcarbamoyladenylate + diphosphate + H2O</text>
        <dbReference type="Rhea" id="RHEA:36407"/>
        <dbReference type="ChEBI" id="CHEBI:15377"/>
        <dbReference type="ChEBI" id="CHEBI:17544"/>
        <dbReference type="ChEBI" id="CHEBI:30616"/>
        <dbReference type="ChEBI" id="CHEBI:33019"/>
        <dbReference type="ChEBI" id="CHEBI:57926"/>
        <dbReference type="ChEBI" id="CHEBI:73682"/>
        <dbReference type="EC" id="2.7.7.87"/>
    </reaction>
</comment>
<dbReference type="GO" id="GO:0003725">
    <property type="term" value="F:double-stranded RNA binding"/>
    <property type="evidence" value="ECO:0007669"/>
    <property type="project" value="InterPro"/>
</dbReference>
<sequence length="217" mass="23230">MTKPDNSVCGCTNPYSYERAEITPAMEAVIKKAVHVLSRDGLVVYPTETIYGLGADALSEIAIYKVYEAKQRPMGKPISVAVSDIEMIHGIAYVDEFAERFISKFLPGPVTVVLPVKNCLPSDLTGGTGTIGIRYPDHAVALSIIAELDSPITATSANISGEISPVSSDQVNVAHDFLIDGGVLPGTPSTVINLAERKIERPGAMLEEIAAFLKEER</sequence>
<evidence type="ECO:0000256" key="11">
    <source>
        <dbReference type="ARBA" id="ARBA00048366"/>
    </source>
</evidence>
<evidence type="ECO:0000256" key="2">
    <source>
        <dbReference type="ARBA" id="ARBA00007663"/>
    </source>
</evidence>
<evidence type="ECO:0000256" key="9">
    <source>
        <dbReference type="ARBA" id="ARBA00022840"/>
    </source>
</evidence>
<keyword evidence="14" id="KW-1185">Reference proteome</keyword>
<dbReference type="EMBL" id="JAWDKB010000001">
    <property type="protein sequence ID" value="MDV0442878.1"/>
    <property type="molecule type" value="Genomic_DNA"/>
</dbReference>
<evidence type="ECO:0000313" key="13">
    <source>
        <dbReference type="EMBL" id="MDV0442878.1"/>
    </source>
</evidence>
<proteinExistence type="inferred from homology"/>
<dbReference type="GO" id="GO:0000049">
    <property type="term" value="F:tRNA binding"/>
    <property type="evidence" value="ECO:0007669"/>
    <property type="project" value="TreeGrafter"/>
</dbReference>
<dbReference type="InterPro" id="IPR006070">
    <property type="entry name" value="Sua5-like_dom"/>
</dbReference>
<dbReference type="AlphaFoldDB" id="A0AAE4SBM0"/>
<dbReference type="NCBIfam" id="TIGR00057">
    <property type="entry name" value="L-threonylcarbamoyladenylate synthase"/>
    <property type="match status" value="1"/>
</dbReference>
<comment type="subcellular location">
    <subcellularLocation>
        <location evidence="1">Cytoplasm</location>
    </subcellularLocation>
</comment>
<evidence type="ECO:0000259" key="12">
    <source>
        <dbReference type="PROSITE" id="PS51163"/>
    </source>
</evidence>
<keyword evidence="4" id="KW-0963">Cytoplasm</keyword>
<dbReference type="SUPFAM" id="SSF55821">
    <property type="entry name" value="YrdC/RibB"/>
    <property type="match status" value="1"/>
</dbReference>
<evidence type="ECO:0000256" key="8">
    <source>
        <dbReference type="ARBA" id="ARBA00022741"/>
    </source>
</evidence>
<keyword evidence="7 13" id="KW-0548">Nucleotidyltransferase</keyword>
<feature type="domain" description="YrdC-like" evidence="12">
    <location>
        <begin position="27"/>
        <end position="205"/>
    </location>
</feature>
<accession>A0AAE4SBM0</accession>
<dbReference type="PANTHER" id="PTHR17490:SF16">
    <property type="entry name" value="THREONYLCARBAMOYL-AMP SYNTHASE"/>
    <property type="match status" value="1"/>
</dbReference>
<organism evidence="13 14">
    <name type="scientific">Methanorbis rubei</name>
    <dbReference type="NCBI Taxonomy" id="3028300"/>
    <lineage>
        <taxon>Archaea</taxon>
        <taxon>Methanobacteriati</taxon>
        <taxon>Methanobacteriota</taxon>
        <taxon>Stenosarchaea group</taxon>
        <taxon>Methanomicrobia</taxon>
        <taxon>Methanomicrobiales</taxon>
        <taxon>Methanocorpusculaceae</taxon>
        <taxon>Methanorbis</taxon>
    </lineage>
</organism>
<dbReference type="PROSITE" id="PS51163">
    <property type="entry name" value="YRDC"/>
    <property type="match status" value="1"/>
</dbReference>
<keyword evidence="6" id="KW-0819">tRNA processing</keyword>
<dbReference type="GO" id="GO:0005524">
    <property type="term" value="F:ATP binding"/>
    <property type="evidence" value="ECO:0007669"/>
    <property type="project" value="UniProtKB-KW"/>
</dbReference>
<dbReference type="PANTHER" id="PTHR17490">
    <property type="entry name" value="SUA5"/>
    <property type="match status" value="1"/>
</dbReference>
<evidence type="ECO:0000256" key="4">
    <source>
        <dbReference type="ARBA" id="ARBA00022490"/>
    </source>
</evidence>
<dbReference type="InterPro" id="IPR050156">
    <property type="entry name" value="TC-AMP_synthase_SUA5"/>
</dbReference>
<keyword evidence="5 13" id="KW-0808">Transferase</keyword>
<dbReference type="Gene3D" id="3.90.870.10">
    <property type="entry name" value="DHBP synthase"/>
    <property type="match status" value="1"/>
</dbReference>